<feature type="domain" description="Endonuclease GajA/Old nuclease/RecF-like AAA" evidence="1">
    <location>
        <begin position="2"/>
        <end position="272"/>
    </location>
</feature>
<sequence length="321" mass="36340">MNNSGKTSLLEAIYLLVNQDDVHRSLIELLQNRVETDKLPVLSGDGNQYQLSQYLSEEVRNLFYGFESNDNQDILIKSSNQDLSFSIRKISHKNIFNQNSFEIICSDGSNSPIKINLLADGTVVKQDNLPILPKKPSLLLASSNLNFQKLSELWNSILLTPKENKVVSALQILEPAVRRVGFTSYPNYHSSILLKLDTYPQPIPLISMGEGMRRILAIAMASVTVENGFLLIDEIETGLHYEAQSQMWHFLLEIAKELNIQIFATTHSWDCIASFQEALAPLEDSSIGKLFRLSRQEENIRVVEYNSKELSIAVRQSIEVR</sequence>
<reference evidence="2" key="1">
    <citation type="submission" date="2018-12" db="EMBL/GenBank/DDBJ databases">
        <authorList>
            <person name="Will S."/>
            <person name="Neumann-Schaal M."/>
            <person name="Henke P."/>
        </authorList>
    </citation>
    <scope>NUCLEOTIDE SEQUENCE</scope>
    <source>
        <strain evidence="2">PCC 7102</strain>
    </source>
</reference>
<accession>A0A433VKK0</accession>
<dbReference type="InterPro" id="IPR051396">
    <property type="entry name" value="Bact_Antivir_Def_Nuclease"/>
</dbReference>
<keyword evidence="3" id="KW-1185">Reference proteome</keyword>
<dbReference type="SUPFAM" id="SSF52540">
    <property type="entry name" value="P-loop containing nucleoside triphosphate hydrolases"/>
    <property type="match status" value="1"/>
</dbReference>
<evidence type="ECO:0000313" key="3">
    <source>
        <dbReference type="Proteomes" id="UP000271624"/>
    </source>
</evidence>
<dbReference type="Pfam" id="PF13175">
    <property type="entry name" value="AAA_15"/>
    <property type="match status" value="1"/>
</dbReference>
<dbReference type="PANTHER" id="PTHR43581">
    <property type="entry name" value="ATP/GTP PHOSPHATASE"/>
    <property type="match status" value="1"/>
</dbReference>
<evidence type="ECO:0000259" key="1">
    <source>
        <dbReference type="Pfam" id="PF13175"/>
    </source>
</evidence>
<dbReference type="EMBL" id="RSCL01000006">
    <property type="protein sequence ID" value="RUT06597.1"/>
    <property type="molecule type" value="Genomic_DNA"/>
</dbReference>
<dbReference type="GO" id="GO:0016887">
    <property type="term" value="F:ATP hydrolysis activity"/>
    <property type="evidence" value="ECO:0007669"/>
    <property type="project" value="InterPro"/>
</dbReference>
<comment type="caution">
    <text evidence="2">The sequence shown here is derived from an EMBL/GenBank/DDBJ whole genome shotgun (WGS) entry which is preliminary data.</text>
</comment>
<organism evidence="2 3">
    <name type="scientific">Dulcicalothrix desertica PCC 7102</name>
    <dbReference type="NCBI Taxonomy" id="232991"/>
    <lineage>
        <taxon>Bacteria</taxon>
        <taxon>Bacillati</taxon>
        <taxon>Cyanobacteriota</taxon>
        <taxon>Cyanophyceae</taxon>
        <taxon>Nostocales</taxon>
        <taxon>Calotrichaceae</taxon>
        <taxon>Dulcicalothrix</taxon>
    </lineage>
</organism>
<dbReference type="InterPro" id="IPR027417">
    <property type="entry name" value="P-loop_NTPase"/>
</dbReference>
<proteinExistence type="predicted"/>
<evidence type="ECO:0000313" key="2">
    <source>
        <dbReference type="EMBL" id="RUT06597.1"/>
    </source>
</evidence>
<dbReference type="Proteomes" id="UP000271624">
    <property type="component" value="Unassembled WGS sequence"/>
</dbReference>
<dbReference type="InterPro" id="IPR041685">
    <property type="entry name" value="AAA_GajA/Old/RecF-like"/>
</dbReference>
<gene>
    <name evidence="2" type="ORF">DSM106972_028540</name>
</gene>
<dbReference type="PANTHER" id="PTHR43581:SF4">
    <property type="entry name" value="ATP_GTP PHOSPHATASE"/>
    <property type="match status" value="1"/>
</dbReference>
<protein>
    <recommendedName>
        <fullName evidence="1">Endonuclease GajA/Old nuclease/RecF-like AAA domain-containing protein</fullName>
    </recommendedName>
</protein>
<dbReference type="GO" id="GO:0005524">
    <property type="term" value="F:ATP binding"/>
    <property type="evidence" value="ECO:0007669"/>
    <property type="project" value="InterPro"/>
</dbReference>
<reference evidence="2" key="2">
    <citation type="journal article" date="2019" name="Genome Biol. Evol.">
        <title>Day and night: Metabolic profiles and evolutionary relationships of six axenic non-marine cyanobacteria.</title>
        <authorList>
            <person name="Will S.E."/>
            <person name="Henke P."/>
            <person name="Boedeker C."/>
            <person name="Huang S."/>
            <person name="Brinkmann H."/>
            <person name="Rohde M."/>
            <person name="Jarek M."/>
            <person name="Friedl T."/>
            <person name="Seufert S."/>
            <person name="Schumacher M."/>
            <person name="Overmann J."/>
            <person name="Neumann-Schaal M."/>
            <person name="Petersen J."/>
        </authorList>
    </citation>
    <scope>NUCLEOTIDE SEQUENCE [LARGE SCALE GENOMIC DNA]</scope>
    <source>
        <strain evidence="2">PCC 7102</strain>
    </source>
</reference>
<name>A0A433VKK0_9CYAN</name>
<dbReference type="AlphaFoldDB" id="A0A433VKK0"/>
<dbReference type="Gene3D" id="3.40.50.300">
    <property type="entry name" value="P-loop containing nucleotide triphosphate hydrolases"/>
    <property type="match status" value="1"/>
</dbReference>